<evidence type="ECO:0000313" key="4">
    <source>
        <dbReference type="Proteomes" id="UP000053328"/>
    </source>
</evidence>
<dbReference type="EMBL" id="KN847498">
    <property type="protein sequence ID" value="KIW12306.1"/>
    <property type="molecule type" value="Genomic_DNA"/>
</dbReference>
<sequence>MPLATLHLISLAPTATISSFVGSLKSTAVQPLTISKVIRWIITPTKIEADTLLRPSRPWDVLLIVLGSDALPETLASQIACHWSAVAGIPSRLTKDFASTNDGVLHPPPSSVPPLTGALDTPRLGASSQTLEMSSELLGWIRSFKDTKAGSSPLSMLNLLAFKPGLKDSYLQYGKAFAESIGSRRGGNAKLVGNIVSSAGSSSSSSSSSSSTAAAATTTKTTTTTTTTTKGAGHQKGWDEFALASYPSILHFADMLASEDYQAVNLKYRVPALEDTLILCTSEIEIETVTARGGKGASKL</sequence>
<keyword evidence="4" id="KW-1185">Reference proteome</keyword>
<dbReference type="Proteomes" id="UP000053328">
    <property type="component" value="Unassembled WGS sequence"/>
</dbReference>
<proteinExistence type="predicted"/>
<feature type="signal peptide" evidence="2">
    <location>
        <begin position="1"/>
        <end position="18"/>
    </location>
</feature>
<dbReference type="RefSeq" id="XP_016232522.1">
    <property type="nucleotide sequence ID" value="XM_016383899.1"/>
</dbReference>
<gene>
    <name evidence="3" type="ORF">PV08_09583</name>
</gene>
<reference evidence="3 4" key="1">
    <citation type="submission" date="2015-01" db="EMBL/GenBank/DDBJ databases">
        <title>The Genome Sequence of Exophiala spinifera CBS89968.</title>
        <authorList>
            <consortium name="The Broad Institute Genomics Platform"/>
            <person name="Cuomo C."/>
            <person name="de Hoog S."/>
            <person name="Gorbushina A."/>
            <person name="Stielow B."/>
            <person name="Teixiera M."/>
            <person name="Abouelleil A."/>
            <person name="Chapman S.B."/>
            <person name="Priest M."/>
            <person name="Young S.K."/>
            <person name="Wortman J."/>
            <person name="Nusbaum C."/>
            <person name="Birren B."/>
        </authorList>
    </citation>
    <scope>NUCLEOTIDE SEQUENCE [LARGE SCALE GENOMIC DNA]</scope>
    <source>
        <strain evidence="3 4">CBS 89968</strain>
    </source>
</reference>
<evidence type="ECO:0000313" key="3">
    <source>
        <dbReference type="EMBL" id="KIW12306.1"/>
    </source>
</evidence>
<name>A0A0D1YBJ1_9EURO</name>
<dbReference type="VEuPathDB" id="FungiDB:PV08_09583"/>
<dbReference type="HOGENOM" id="CLU_085773_0_0_1"/>
<dbReference type="PANTHER" id="PTHR40257">
    <property type="match status" value="1"/>
</dbReference>
<protein>
    <submittedName>
        <fullName evidence="3">Uncharacterized protein</fullName>
    </submittedName>
</protein>
<evidence type="ECO:0000256" key="2">
    <source>
        <dbReference type="SAM" id="SignalP"/>
    </source>
</evidence>
<evidence type="ECO:0000256" key="1">
    <source>
        <dbReference type="SAM" id="MobiDB-lite"/>
    </source>
</evidence>
<dbReference type="PANTHER" id="PTHR40257:SF1">
    <property type="entry name" value="DUF1330 DOMAIN-CONTAINING PROTEIN"/>
    <property type="match status" value="1"/>
</dbReference>
<feature type="region of interest" description="Disordered" evidence="1">
    <location>
        <begin position="199"/>
        <end position="233"/>
    </location>
</feature>
<dbReference type="AlphaFoldDB" id="A0A0D1YBJ1"/>
<organism evidence="3 4">
    <name type="scientific">Exophiala spinifera</name>
    <dbReference type="NCBI Taxonomy" id="91928"/>
    <lineage>
        <taxon>Eukaryota</taxon>
        <taxon>Fungi</taxon>
        <taxon>Dikarya</taxon>
        <taxon>Ascomycota</taxon>
        <taxon>Pezizomycotina</taxon>
        <taxon>Eurotiomycetes</taxon>
        <taxon>Chaetothyriomycetidae</taxon>
        <taxon>Chaetothyriales</taxon>
        <taxon>Herpotrichiellaceae</taxon>
        <taxon>Exophiala</taxon>
    </lineage>
</organism>
<dbReference type="Gene3D" id="3.30.70.100">
    <property type="match status" value="1"/>
</dbReference>
<dbReference type="OrthoDB" id="265717at2759"/>
<feature type="chain" id="PRO_5002236841" evidence="2">
    <location>
        <begin position="19"/>
        <end position="300"/>
    </location>
</feature>
<keyword evidence="2" id="KW-0732">Signal</keyword>
<accession>A0A0D1YBJ1</accession>
<feature type="compositionally biased region" description="Low complexity" evidence="1">
    <location>
        <begin position="199"/>
        <end position="232"/>
    </location>
</feature>
<dbReference type="GeneID" id="27336666"/>